<dbReference type="PANTHER" id="PTHR35272">
    <property type="entry name" value="THIOL:DISULFIDE INTERCHANGE PROTEIN DSBC-RELATED"/>
    <property type="match status" value="1"/>
</dbReference>
<gene>
    <name evidence="2" type="ORF">WJ96_06985</name>
</gene>
<dbReference type="Pfam" id="PF13098">
    <property type="entry name" value="Thioredoxin_2"/>
    <property type="match status" value="1"/>
</dbReference>
<dbReference type="InterPro" id="IPR012336">
    <property type="entry name" value="Thioredoxin-like_fold"/>
</dbReference>
<proteinExistence type="predicted"/>
<evidence type="ECO:0000259" key="1">
    <source>
        <dbReference type="Pfam" id="PF13098"/>
    </source>
</evidence>
<reference evidence="2 3" key="1">
    <citation type="submission" date="2015-11" db="EMBL/GenBank/DDBJ databases">
        <title>Expanding the genomic diversity of Burkholderia species for the development of highly accurate diagnostics.</title>
        <authorList>
            <person name="Sahl J."/>
            <person name="Keim P."/>
            <person name="Wagner D."/>
        </authorList>
    </citation>
    <scope>NUCLEOTIDE SEQUENCE [LARGE SCALE GENOMIC DNA]</scope>
    <source>
        <strain evidence="2 3">MSMB1808WGS</strain>
    </source>
</reference>
<keyword evidence="3" id="KW-1185">Reference proteome</keyword>
<dbReference type="InterPro" id="IPR036249">
    <property type="entry name" value="Thioredoxin-like_sf"/>
</dbReference>
<sequence>MGNLMSARQVYVFFDPQCPHCGAFWQETKALEKDARFTWVPVAVLNRASMSQGAAILSSAKPVDTMNEHEAKLMARTGGIAAPDADQNFKAIIEKNTRLLESFGATGVPFVLSVDSRTGKVFTSSGGLPAAELAAKLGWTPAPEAATPVAGVPVAVQPPAK</sequence>
<comment type="caution">
    <text evidence="2">The sequence shown here is derived from an EMBL/GenBank/DDBJ whole genome shotgun (WGS) entry which is preliminary data.</text>
</comment>
<dbReference type="SUPFAM" id="SSF52833">
    <property type="entry name" value="Thioredoxin-like"/>
    <property type="match status" value="1"/>
</dbReference>
<feature type="domain" description="Thioredoxin-like fold" evidence="1">
    <location>
        <begin position="8"/>
        <end position="137"/>
    </location>
</feature>
<dbReference type="Gene3D" id="3.40.30.10">
    <property type="entry name" value="Glutaredoxin"/>
    <property type="match status" value="1"/>
</dbReference>
<name>A0AAW3MWV6_9BURK</name>
<dbReference type="Proteomes" id="UP000056453">
    <property type="component" value="Unassembled WGS sequence"/>
</dbReference>
<evidence type="ECO:0000313" key="3">
    <source>
        <dbReference type="Proteomes" id="UP000056453"/>
    </source>
</evidence>
<protein>
    <recommendedName>
        <fullName evidence="1">Thioredoxin-like fold domain-containing protein</fullName>
    </recommendedName>
</protein>
<accession>A0AAW3MWV6</accession>
<organism evidence="2 3">
    <name type="scientific">Burkholderia ubonensis</name>
    <dbReference type="NCBI Taxonomy" id="101571"/>
    <lineage>
        <taxon>Bacteria</taxon>
        <taxon>Pseudomonadati</taxon>
        <taxon>Pseudomonadota</taxon>
        <taxon>Betaproteobacteria</taxon>
        <taxon>Burkholderiales</taxon>
        <taxon>Burkholderiaceae</taxon>
        <taxon>Burkholderia</taxon>
        <taxon>Burkholderia cepacia complex</taxon>
    </lineage>
</organism>
<dbReference type="AlphaFoldDB" id="A0AAW3MWV6"/>
<evidence type="ECO:0000313" key="2">
    <source>
        <dbReference type="EMBL" id="KVP98260.1"/>
    </source>
</evidence>
<dbReference type="InterPro" id="IPR051470">
    <property type="entry name" value="Thiol:disulfide_interchange"/>
</dbReference>
<dbReference type="PANTHER" id="PTHR35272:SF4">
    <property type="entry name" value="THIOL:DISULFIDE INTERCHANGE PROTEIN DSBG"/>
    <property type="match status" value="1"/>
</dbReference>
<dbReference type="EMBL" id="LPBJ01000047">
    <property type="protein sequence ID" value="KVP98260.1"/>
    <property type="molecule type" value="Genomic_DNA"/>
</dbReference>